<name>A0AC35FZZ4_9BILA</name>
<reference evidence="2" key="1">
    <citation type="submission" date="2022-11" db="UniProtKB">
        <authorList>
            <consortium name="WormBaseParasite"/>
        </authorList>
    </citation>
    <scope>IDENTIFICATION</scope>
</reference>
<evidence type="ECO:0000313" key="1">
    <source>
        <dbReference type="Proteomes" id="UP000887580"/>
    </source>
</evidence>
<protein>
    <submittedName>
        <fullName evidence="2">Uncharacterized protein</fullName>
    </submittedName>
</protein>
<dbReference type="WBParaSite" id="PS1159_v2.g22583.t1">
    <property type="protein sequence ID" value="PS1159_v2.g22583.t1"/>
    <property type="gene ID" value="PS1159_v2.g22583"/>
</dbReference>
<proteinExistence type="predicted"/>
<dbReference type="Proteomes" id="UP000887580">
    <property type="component" value="Unplaced"/>
</dbReference>
<evidence type="ECO:0000313" key="2">
    <source>
        <dbReference type="WBParaSite" id="PS1159_v2.g22583.t1"/>
    </source>
</evidence>
<organism evidence="1 2">
    <name type="scientific">Panagrolaimus sp. PS1159</name>
    <dbReference type="NCBI Taxonomy" id="55785"/>
    <lineage>
        <taxon>Eukaryota</taxon>
        <taxon>Metazoa</taxon>
        <taxon>Ecdysozoa</taxon>
        <taxon>Nematoda</taxon>
        <taxon>Chromadorea</taxon>
        <taxon>Rhabditida</taxon>
        <taxon>Tylenchina</taxon>
        <taxon>Panagrolaimomorpha</taxon>
        <taxon>Panagrolaimoidea</taxon>
        <taxon>Panagrolaimidae</taxon>
        <taxon>Panagrolaimus</taxon>
    </lineage>
</organism>
<sequence>MGQAIKIDDFPRTPLILGASGFVIIAIALIVFYVFYCRQTPPIDLKTATIAAAATVPNGYTPIPIDSFREPRNPSSQICPTNNGIIVSRPVQTVLSAAPGQNQNFDIPENDFFKKASAMNTNNNNNNINGISISSNGHHQHHKIMDKRKSDYKEWYV</sequence>
<accession>A0AC35FZZ4</accession>